<evidence type="ECO:0000313" key="2">
    <source>
        <dbReference type="Proteomes" id="UP000320042"/>
    </source>
</evidence>
<sequence>MKVENPNAYRFIMPDDIYLLPQDRGLKAMPNTAEEVAETAPEAEAIPELPKSQPPTVAPTPVETPAATFNYLGSNNKKFLILVKYTDAEFIAPAHLAALESMLTRKGLGLVDVAILNVNNYPTSAIADFNAFFAPQKLLIMGDKALPEGTRRPPVNKVFKSSAGDTLFSVDFEEMMPSNELKKAFWEQMKNL</sequence>
<proteinExistence type="predicted"/>
<protein>
    <submittedName>
        <fullName evidence="1">Uncharacterized protein</fullName>
    </submittedName>
</protein>
<name>A0A563UGE9_9SPHI</name>
<dbReference type="EMBL" id="VOEJ01000002">
    <property type="protein sequence ID" value="TWR30427.1"/>
    <property type="molecule type" value="Genomic_DNA"/>
</dbReference>
<dbReference type="AlphaFoldDB" id="A0A563UGE9"/>
<reference evidence="1 2" key="1">
    <citation type="submission" date="2019-07" db="EMBL/GenBank/DDBJ databases">
        <authorList>
            <person name="Kim J."/>
        </authorList>
    </citation>
    <scope>NUCLEOTIDE SEQUENCE [LARGE SCALE GENOMIC DNA]</scope>
    <source>
        <strain evidence="2">dk17</strain>
    </source>
</reference>
<evidence type="ECO:0000313" key="1">
    <source>
        <dbReference type="EMBL" id="TWR30427.1"/>
    </source>
</evidence>
<accession>A0A563UGE9</accession>
<dbReference type="OrthoDB" id="797407at2"/>
<gene>
    <name evidence="1" type="ORF">FPZ43_05660</name>
</gene>
<comment type="caution">
    <text evidence="1">The sequence shown here is derived from an EMBL/GenBank/DDBJ whole genome shotgun (WGS) entry which is preliminary data.</text>
</comment>
<dbReference type="Proteomes" id="UP000320042">
    <property type="component" value="Unassembled WGS sequence"/>
</dbReference>
<organism evidence="1 2">
    <name type="scientific">Mucilaginibacter pallidiroseus</name>
    <dbReference type="NCBI Taxonomy" id="2599295"/>
    <lineage>
        <taxon>Bacteria</taxon>
        <taxon>Pseudomonadati</taxon>
        <taxon>Bacteroidota</taxon>
        <taxon>Sphingobacteriia</taxon>
        <taxon>Sphingobacteriales</taxon>
        <taxon>Sphingobacteriaceae</taxon>
        <taxon>Mucilaginibacter</taxon>
    </lineage>
</organism>
<keyword evidence="2" id="KW-1185">Reference proteome</keyword>
<dbReference type="RefSeq" id="WP_146380885.1">
    <property type="nucleotide sequence ID" value="NZ_VOEJ01000002.1"/>
</dbReference>